<dbReference type="CDD" id="cd14014">
    <property type="entry name" value="STKc_PknB_like"/>
    <property type="match status" value="1"/>
</dbReference>
<dbReference type="EMBL" id="NIDE01000014">
    <property type="protein sequence ID" value="OWK38201.1"/>
    <property type="molecule type" value="Genomic_DNA"/>
</dbReference>
<keyword evidence="1" id="KW-0808">Transferase</keyword>
<dbReference type="SMART" id="SM00220">
    <property type="entry name" value="S_TKc"/>
    <property type="match status" value="1"/>
</dbReference>
<dbReference type="RefSeq" id="WP_161967830.1">
    <property type="nucleotide sequence ID" value="NZ_NIDE01000014.1"/>
</dbReference>
<dbReference type="PANTHER" id="PTHR43289:SF6">
    <property type="entry name" value="SERINE_THREONINE-PROTEIN KINASE NEKL-3"/>
    <property type="match status" value="1"/>
</dbReference>
<dbReference type="InterPro" id="IPR000719">
    <property type="entry name" value="Prot_kinase_dom"/>
</dbReference>
<keyword evidence="10" id="KW-1185">Reference proteome</keyword>
<keyword evidence="4 5" id="KW-0067">ATP-binding</keyword>
<evidence type="ECO:0000313" key="10">
    <source>
        <dbReference type="Proteomes" id="UP000214646"/>
    </source>
</evidence>
<dbReference type="SUPFAM" id="SSF56112">
    <property type="entry name" value="Protein kinase-like (PK-like)"/>
    <property type="match status" value="1"/>
</dbReference>
<evidence type="ECO:0000256" key="5">
    <source>
        <dbReference type="PROSITE-ProRule" id="PRU10141"/>
    </source>
</evidence>
<comment type="caution">
    <text evidence="9">The sequence shown here is derived from an EMBL/GenBank/DDBJ whole genome shotgun (WGS) entry which is preliminary data.</text>
</comment>
<evidence type="ECO:0000256" key="6">
    <source>
        <dbReference type="SAM" id="MobiDB-lite"/>
    </source>
</evidence>
<proteinExistence type="predicted"/>
<feature type="compositionally biased region" description="Polar residues" evidence="6">
    <location>
        <begin position="384"/>
        <end position="408"/>
    </location>
</feature>
<dbReference type="InterPro" id="IPR008271">
    <property type="entry name" value="Ser/Thr_kinase_AS"/>
</dbReference>
<dbReference type="PROSITE" id="PS00107">
    <property type="entry name" value="PROTEIN_KINASE_ATP"/>
    <property type="match status" value="1"/>
</dbReference>
<keyword evidence="7" id="KW-1133">Transmembrane helix</keyword>
<feature type="domain" description="Protein kinase" evidence="8">
    <location>
        <begin position="75"/>
        <end position="341"/>
    </location>
</feature>
<evidence type="ECO:0000256" key="2">
    <source>
        <dbReference type="ARBA" id="ARBA00022741"/>
    </source>
</evidence>
<keyword evidence="7" id="KW-0812">Transmembrane</keyword>
<dbReference type="Gene3D" id="1.10.510.10">
    <property type="entry name" value="Transferase(Phosphotransferase) domain 1"/>
    <property type="match status" value="1"/>
</dbReference>
<feature type="transmembrane region" description="Helical" evidence="7">
    <location>
        <begin position="464"/>
        <end position="487"/>
    </location>
</feature>
<protein>
    <submittedName>
        <fullName evidence="9">Putative signal transduction protein</fullName>
    </submittedName>
</protein>
<dbReference type="Pfam" id="PF00069">
    <property type="entry name" value="Pkinase"/>
    <property type="match status" value="1"/>
</dbReference>
<dbReference type="GO" id="GO:0005524">
    <property type="term" value="F:ATP binding"/>
    <property type="evidence" value="ECO:0007669"/>
    <property type="project" value="UniProtKB-UniRule"/>
</dbReference>
<feature type="binding site" evidence="5">
    <location>
        <position position="104"/>
    </location>
    <ligand>
        <name>ATP</name>
        <dbReference type="ChEBI" id="CHEBI:30616"/>
    </ligand>
</feature>
<keyword evidence="2 5" id="KW-0547">Nucleotide-binding</keyword>
<feature type="compositionally biased region" description="Pro residues" evidence="6">
    <location>
        <begin position="354"/>
        <end position="364"/>
    </location>
</feature>
<dbReference type="OrthoDB" id="6111975at2"/>
<dbReference type="PROSITE" id="PS50011">
    <property type="entry name" value="PROTEIN_KINASE_DOM"/>
    <property type="match status" value="1"/>
</dbReference>
<evidence type="ECO:0000256" key="1">
    <source>
        <dbReference type="ARBA" id="ARBA00022679"/>
    </source>
</evidence>
<dbReference type="PANTHER" id="PTHR43289">
    <property type="entry name" value="MITOGEN-ACTIVATED PROTEIN KINASE KINASE KINASE 20-RELATED"/>
    <property type="match status" value="1"/>
</dbReference>
<evidence type="ECO:0000256" key="3">
    <source>
        <dbReference type="ARBA" id="ARBA00022777"/>
    </source>
</evidence>
<evidence type="ECO:0000313" key="9">
    <source>
        <dbReference type="EMBL" id="OWK38201.1"/>
    </source>
</evidence>
<evidence type="ECO:0000256" key="7">
    <source>
        <dbReference type="SAM" id="Phobius"/>
    </source>
</evidence>
<accession>A0A225D9G4</accession>
<feature type="region of interest" description="Disordered" evidence="6">
    <location>
        <begin position="354"/>
        <end position="451"/>
    </location>
</feature>
<name>A0A225D9G4_9BACT</name>
<dbReference type="AlphaFoldDB" id="A0A225D9G4"/>
<evidence type="ECO:0000256" key="4">
    <source>
        <dbReference type="ARBA" id="ARBA00022840"/>
    </source>
</evidence>
<organism evidence="9 10">
    <name type="scientific">Fimbriiglobus ruber</name>
    <dbReference type="NCBI Taxonomy" id="1908690"/>
    <lineage>
        <taxon>Bacteria</taxon>
        <taxon>Pseudomonadati</taxon>
        <taxon>Planctomycetota</taxon>
        <taxon>Planctomycetia</taxon>
        <taxon>Gemmatales</taxon>
        <taxon>Gemmataceae</taxon>
        <taxon>Fimbriiglobus</taxon>
    </lineage>
</organism>
<gene>
    <name evidence="9" type="ORF">FRUB_07321</name>
</gene>
<dbReference type="Gene3D" id="3.30.200.20">
    <property type="entry name" value="Phosphorylase Kinase, domain 1"/>
    <property type="match status" value="1"/>
</dbReference>
<keyword evidence="3" id="KW-0418">Kinase</keyword>
<dbReference type="InterPro" id="IPR011009">
    <property type="entry name" value="Kinase-like_dom_sf"/>
</dbReference>
<dbReference type="GO" id="GO:0004674">
    <property type="term" value="F:protein serine/threonine kinase activity"/>
    <property type="evidence" value="ECO:0007669"/>
    <property type="project" value="TreeGrafter"/>
</dbReference>
<reference evidence="10" key="1">
    <citation type="submission" date="2017-06" db="EMBL/GenBank/DDBJ databases">
        <title>Genome analysis of Fimbriiglobus ruber SP5, the first member of the order Planctomycetales with confirmed chitinolytic capability.</title>
        <authorList>
            <person name="Ravin N.V."/>
            <person name="Rakitin A.L."/>
            <person name="Ivanova A.A."/>
            <person name="Beletsky A.V."/>
            <person name="Kulichevskaya I.S."/>
            <person name="Mardanov A.V."/>
            <person name="Dedysh S.N."/>
        </authorList>
    </citation>
    <scope>NUCLEOTIDE SEQUENCE [LARGE SCALE GENOMIC DNA]</scope>
    <source>
        <strain evidence="10">SP5</strain>
    </source>
</reference>
<dbReference type="Proteomes" id="UP000214646">
    <property type="component" value="Unassembled WGS sequence"/>
</dbReference>
<evidence type="ECO:0000259" key="8">
    <source>
        <dbReference type="PROSITE" id="PS50011"/>
    </source>
</evidence>
<dbReference type="PROSITE" id="PS00108">
    <property type="entry name" value="PROTEIN_KINASE_ST"/>
    <property type="match status" value="1"/>
</dbReference>
<keyword evidence="7" id="KW-0472">Membrane</keyword>
<dbReference type="InterPro" id="IPR017441">
    <property type="entry name" value="Protein_kinase_ATP_BS"/>
</dbReference>
<sequence>MPPPASTADLLDRVRRSGLIPQPELASFVGELGSSSPSVSPPDVLDRLVTARLLTPFQAERIAAGKYKGFRLGSYVILDRIGGGAMGQVYLAEHADMRRMVAIKVMIAPGTDETVTRERFFREARAAAALNHPNIIRLFDLNREGRLLYLVAEYYEGLTLSHLIARAGRMSVGAAVDYARQIACGLQHAADQGIVHRDIKPSNLFLTRDGTVKILDLGLVRSEAEEDSKLTSQLSGHPILGTADYLAPEQAIDCSSVDARADVYSLGASLYFLLAGAPMFPEGRVAQKLMWHQWRDPTPIQELRPDVPDALAEVVSVAIRKKREKRFQSPGEMVDALSAVVSAGFVPPGPFPPPPRLIAVPPPRRWATTREGDSKPTRVGGATGNSVRTTPVPSQATRSPTDLNQTPPANGVLHFAPIGPPRASIRPVHDQPLPAPADVSAANSEPPTRPVAVTAPASSYSVKLAFAAGLLAALFLVAAGIAVWKLVV</sequence>